<sequence>MKRKASNQKSIIILFCLLFVSLLIVQCKKDGTVASTVSRALVNTPDSTIFSPFYDSTVVPYADVTPTVNDVVVAKSVLSIIKSNCVSATCHGGTGVKPYLNTYASVKSMVVPGNPEGSQLFQLITTSDLNKAMPPINYGVDLTVTEKSIIYNWIKNGAKEKPAVEDYRPAAVAIITTGCTSGNCHNQATATGAWGKSGYLGALTSADTVSFVFQNQTSGSITYYTQLKDPKLTAVWQAYKDSARKFYADTVANASFRLWKVFSTRGPLNTYDDLLFDIFYPKSIRSASGTYYVSGTKVNSKGDYLNASSSLLSRCDSTLVLANPRTKVFATSAQAGMAYSDGGLRSSDIAIIKGWYFSDPNIPNVWKYGTDGTGIFKYKKSGTIITSIQ</sequence>
<accession>A0A1J5SZ93</accession>
<proteinExistence type="predicted"/>
<protein>
    <submittedName>
        <fullName evidence="1">Uncharacterized protein</fullName>
    </submittedName>
</protein>
<name>A0A1J5SZ93_9ZZZZ</name>
<gene>
    <name evidence="1" type="ORF">GALL_108220</name>
</gene>
<comment type="caution">
    <text evidence="1">The sequence shown here is derived from an EMBL/GenBank/DDBJ whole genome shotgun (WGS) entry which is preliminary data.</text>
</comment>
<reference evidence="1" key="1">
    <citation type="submission" date="2016-10" db="EMBL/GenBank/DDBJ databases">
        <title>Sequence of Gallionella enrichment culture.</title>
        <authorList>
            <person name="Poehlein A."/>
            <person name="Muehling M."/>
            <person name="Daniel R."/>
        </authorList>
    </citation>
    <scope>NUCLEOTIDE SEQUENCE</scope>
</reference>
<dbReference type="AlphaFoldDB" id="A0A1J5SZ93"/>
<dbReference type="EMBL" id="MLJW01000040">
    <property type="protein sequence ID" value="OIR06916.1"/>
    <property type="molecule type" value="Genomic_DNA"/>
</dbReference>
<organism evidence="1">
    <name type="scientific">mine drainage metagenome</name>
    <dbReference type="NCBI Taxonomy" id="410659"/>
    <lineage>
        <taxon>unclassified sequences</taxon>
        <taxon>metagenomes</taxon>
        <taxon>ecological metagenomes</taxon>
    </lineage>
</organism>
<evidence type="ECO:0000313" key="1">
    <source>
        <dbReference type="EMBL" id="OIR06916.1"/>
    </source>
</evidence>